<dbReference type="EMBL" id="CAJVPT010036153">
    <property type="protein sequence ID" value="CAG8713754.1"/>
    <property type="molecule type" value="Genomic_DNA"/>
</dbReference>
<dbReference type="Proteomes" id="UP000789525">
    <property type="component" value="Unassembled WGS sequence"/>
</dbReference>
<evidence type="ECO:0000313" key="1">
    <source>
        <dbReference type="EMBL" id="CAG8713754.1"/>
    </source>
</evidence>
<comment type="caution">
    <text evidence="1">The sequence shown here is derived from an EMBL/GenBank/DDBJ whole genome shotgun (WGS) entry which is preliminary data.</text>
</comment>
<evidence type="ECO:0000313" key="2">
    <source>
        <dbReference type="Proteomes" id="UP000789525"/>
    </source>
</evidence>
<accession>A0ACA9PJS0</accession>
<feature type="non-terminal residue" evidence="1">
    <location>
        <position position="1"/>
    </location>
</feature>
<proteinExistence type="predicted"/>
<keyword evidence="2" id="KW-1185">Reference proteome</keyword>
<sequence>YRQVHGDRVAYAESELLPLNLEPLQPSSQSTSCEQLPHRATVPFDRTGPINRISS</sequence>
<gene>
    <name evidence="1" type="ORF">ACOLOM_LOCUS10808</name>
</gene>
<name>A0ACA9PJS0_9GLOM</name>
<organism evidence="1 2">
    <name type="scientific">Acaulospora colombiana</name>
    <dbReference type="NCBI Taxonomy" id="27376"/>
    <lineage>
        <taxon>Eukaryota</taxon>
        <taxon>Fungi</taxon>
        <taxon>Fungi incertae sedis</taxon>
        <taxon>Mucoromycota</taxon>
        <taxon>Glomeromycotina</taxon>
        <taxon>Glomeromycetes</taxon>
        <taxon>Diversisporales</taxon>
        <taxon>Acaulosporaceae</taxon>
        <taxon>Acaulospora</taxon>
    </lineage>
</organism>
<reference evidence="1" key="1">
    <citation type="submission" date="2021-06" db="EMBL/GenBank/DDBJ databases">
        <authorList>
            <person name="Kallberg Y."/>
            <person name="Tangrot J."/>
            <person name="Rosling A."/>
        </authorList>
    </citation>
    <scope>NUCLEOTIDE SEQUENCE</scope>
    <source>
        <strain evidence="1">CL356</strain>
    </source>
</reference>
<protein>
    <submittedName>
        <fullName evidence="1">5104_t:CDS:1</fullName>
    </submittedName>
</protein>